<dbReference type="InterPro" id="IPR011049">
    <property type="entry name" value="Serralysin-like_metalloprot_C"/>
</dbReference>
<evidence type="ECO:0000256" key="4">
    <source>
        <dbReference type="ARBA" id="ARBA00022837"/>
    </source>
</evidence>
<evidence type="ECO:0000256" key="6">
    <source>
        <dbReference type="ARBA" id="ARBA00023136"/>
    </source>
</evidence>
<evidence type="ECO:0000256" key="3">
    <source>
        <dbReference type="ARBA" id="ARBA00022737"/>
    </source>
</evidence>
<dbReference type="PRINTS" id="PR01488">
    <property type="entry name" value="RTXTOXINA"/>
</dbReference>
<organism evidence="7 8">
    <name type="scientific">Methylocucumis oryzae</name>
    <dbReference type="NCBI Taxonomy" id="1632867"/>
    <lineage>
        <taxon>Bacteria</taxon>
        <taxon>Pseudomonadati</taxon>
        <taxon>Pseudomonadota</taxon>
        <taxon>Gammaproteobacteria</taxon>
        <taxon>Methylococcales</taxon>
        <taxon>Methylococcaceae</taxon>
        <taxon>Methylocucumis</taxon>
    </lineage>
</organism>
<dbReference type="GO" id="GO:0016020">
    <property type="term" value="C:membrane"/>
    <property type="evidence" value="ECO:0007669"/>
    <property type="project" value="UniProtKB-SubCell"/>
</dbReference>
<dbReference type="PATRIC" id="fig|1632867.3.peg.3026"/>
<dbReference type="InterPro" id="IPR001343">
    <property type="entry name" value="Hemolysn_Ca-bd"/>
</dbReference>
<evidence type="ECO:0000256" key="2">
    <source>
        <dbReference type="ARBA" id="ARBA00022656"/>
    </source>
</evidence>
<keyword evidence="4" id="KW-0106">Calcium</keyword>
<keyword evidence="8" id="KW-1185">Reference proteome</keyword>
<comment type="caution">
    <text evidence="7">The sequence shown here is derived from an EMBL/GenBank/DDBJ whole genome shotgun (WGS) entry which is preliminary data.</text>
</comment>
<dbReference type="Pfam" id="PF00353">
    <property type="entry name" value="HemolysinCabind"/>
    <property type="match status" value="1"/>
</dbReference>
<dbReference type="AlphaFoldDB" id="A0A0F3IF29"/>
<dbReference type="EMBL" id="LAJX01000253">
    <property type="protein sequence ID" value="KJV05287.1"/>
    <property type="molecule type" value="Genomic_DNA"/>
</dbReference>
<keyword evidence="2" id="KW-0800">Toxin</keyword>
<reference evidence="7 8" key="2">
    <citation type="journal article" date="2016" name="Microb. Ecol.">
        <title>Genome Characteristics of a Novel Type I Methanotroph (Sn10-6) Isolated from a Flooded Indian Rice Field.</title>
        <authorList>
            <person name="Rahalkar M.C."/>
            <person name="Pandit P.S."/>
            <person name="Dhakephalkar P.K."/>
            <person name="Pore S."/>
            <person name="Arora P."/>
            <person name="Kapse N."/>
        </authorList>
    </citation>
    <scope>NUCLEOTIDE SEQUENCE [LARGE SCALE GENOMIC DNA]</scope>
    <source>
        <strain evidence="7 8">Sn10-6</strain>
    </source>
</reference>
<reference evidence="8" key="1">
    <citation type="submission" date="2015-03" db="EMBL/GenBank/DDBJ databases">
        <title>Draft genome sequence of a novel methanotroph (Sn10-6) isolated from flooded ricefield rhizosphere in India.</title>
        <authorList>
            <person name="Pandit P.S."/>
            <person name="Pore S.D."/>
            <person name="Arora P."/>
            <person name="Kapse N.G."/>
            <person name="Dhakephalkar P.K."/>
            <person name="Rahalkar M.C."/>
        </authorList>
    </citation>
    <scope>NUCLEOTIDE SEQUENCE [LARGE SCALE GENOMIC DNA]</scope>
    <source>
        <strain evidence="8">Sn10-6</strain>
    </source>
</reference>
<dbReference type="GO" id="GO:0005576">
    <property type="term" value="C:extracellular region"/>
    <property type="evidence" value="ECO:0007669"/>
    <property type="project" value="InterPro"/>
</dbReference>
<comment type="subcellular location">
    <subcellularLocation>
        <location evidence="1">Membrane</location>
    </subcellularLocation>
</comment>
<dbReference type="InterPro" id="IPR003995">
    <property type="entry name" value="RTX_toxin_determinant-A"/>
</dbReference>
<evidence type="ECO:0008006" key="9">
    <source>
        <dbReference type="Google" id="ProtNLM"/>
    </source>
</evidence>
<dbReference type="GO" id="GO:0005509">
    <property type="term" value="F:calcium ion binding"/>
    <property type="evidence" value="ECO:0007669"/>
    <property type="project" value="InterPro"/>
</dbReference>
<dbReference type="OrthoDB" id="9792687at2"/>
<dbReference type="RefSeq" id="WP_045780467.1">
    <property type="nucleotide sequence ID" value="NZ_LAJX01000253.1"/>
</dbReference>
<gene>
    <name evidence="7" type="ORF">VZ94_19195</name>
</gene>
<dbReference type="Gene3D" id="2.150.10.10">
    <property type="entry name" value="Serralysin-like metalloprotease, C-terminal"/>
    <property type="match status" value="1"/>
</dbReference>
<evidence type="ECO:0000313" key="8">
    <source>
        <dbReference type="Proteomes" id="UP000033684"/>
    </source>
</evidence>
<accession>A0A0F3IF29</accession>
<evidence type="ECO:0000256" key="1">
    <source>
        <dbReference type="ARBA" id="ARBA00004370"/>
    </source>
</evidence>
<keyword evidence="6" id="KW-0472">Membrane</keyword>
<dbReference type="InterPro" id="IPR018511">
    <property type="entry name" value="Hemolysin-typ_Ca-bd_CS"/>
</dbReference>
<keyword evidence="3" id="KW-0677">Repeat</keyword>
<name>A0A0F3IF29_9GAMM</name>
<evidence type="ECO:0000313" key="7">
    <source>
        <dbReference type="EMBL" id="KJV05287.1"/>
    </source>
</evidence>
<evidence type="ECO:0000256" key="5">
    <source>
        <dbReference type="ARBA" id="ARBA00023026"/>
    </source>
</evidence>
<protein>
    <recommendedName>
        <fullName evidence="9">Haemolysin-type calcium binding-related domain-containing protein</fullName>
    </recommendedName>
</protein>
<keyword evidence="5" id="KW-0843">Virulence</keyword>
<dbReference type="SUPFAM" id="SSF51120">
    <property type="entry name" value="beta-Roll"/>
    <property type="match status" value="1"/>
</dbReference>
<dbReference type="PROSITE" id="PS00330">
    <property type="entry name" value="HEMOLYSIN_CALCIUM"/>
    <property type="match status" value="1"/>
</dbReference>
<dbReference type="Proteomes" id="UP000033684">
    <property type="component" value="Unassembled WGS sequence"/>
</dbReference>
<dbReference type="GO" id="GO:0090729">
    <property type="term" value="F:toxin activity"/>
    <property type="evidence" value="ECO:0007669"/>
    <property type="project" value="UniProtKB-KW"/>
</dbReference>
<proteinExistence type="predicted"/>
<sequence length="642" mass="68522">MSLTVQDAIQELTNNPTAYATIDALRALANQVSVEATGDVTVLYSGRLSDGTSTSDLIKNMLASGENIKVIDKTPVAEFLTSDEFLEAVGNIYGVELKDMQNENFSHPAKDWLFDAKNGPWADASYRFAMDAFGDVRVIAPEANITRVFGATELPALLANDNVTAIEGIPKADLLKLGSPEAIFEAIKVASFQHLAYTGLHYDKDATHATDDFLHEITDTENYLAQHPEANGRIKKVLDTLTDDQKAIYKAFAEAITGSPHGLSAGGKLLNKLGVVGGLMGFALAYSDAASAAESGDTEQAKEIMAQWAVDETGSVTGEALGTAVGGIAVALLAAAGAVVSAPVAAVIIVGGSLVGGFFGGDAATDLYELLKDKDENDRLDLIDKLADLLFGDEGGTELPDDLNGDALTFIPAFEHDDIVETAKTDIAWRYALKQLNPFVISDISYEQHNTDGALDLYDPETGEGRLTEQWLNDRARFVVLVAKASENSTPDPLLSLNYFKDITDEKELGMPVGTNQTIFGSDEADAIEGGALIDHLYGGESNDTLTGNSGNDYLEGGLSDDTYIINEADGVDTLLDIDGQVSILYKGEPLSGGLRVAENTWVSADHLTTYTLSGDTLFINENIQIQDFIRGDLLALLPKSL</sequence>